<accession>A0A1E7DPT9</accession>
<evidence type="ECO:0000313" key="5">
    <source>
        <dbReference type="Proteomes" id="UP000095658"/>
    </source>
</evidence>
<dbReference type="STRING" id="1714016.BA724_03430"/>
<name>A0A1E7DPT9_9BACI</name>
<dbReference type="Pfam" id="PF08338">
    <property type="entry name" value="DUF1731"/>
    <property type="match status" value="1"/>
</dbReference>
<evidence type="ECO:0000256" key="1">
    <source>
        <dbReference type="ARBA" id="ARBA00009353"/>
    </source>
</evidence>
<dbReference type="CDD" id="cd05242">
    <property type="entry name" value="SDR_a8"/>
    <property type="match status" value="1"/>
</dbReference>
<dbReference type="InterPro" id="IPR010099">
    <property type="entry name" value="SDR39U1"/>
</dbReference>
<dbReference type="Pfam" id="PF01370">
    <property type="entry name" value="Epimerase"/>
    <property type="match status" value="1"/>
</dbReference>
<protein>
    <submittedName>
        <fullName evidence="4">TIGR01777 family protein</fullName>
    </submittedName>
</protein>
<evidence type="ECO:0000259" key="3">
    <source>
        <dbReference type="Pfam" id="PF08338"/>
    </source>
</evidence>
<sequence length="304" mass="33761">MKAVIAGGTGFVGKELTSELVRHRYDVYILTRNMENKKEEDHLHYVKWLTPGAKPEAELAGVDIFINLAGESINSGRWTEERKKRILDSRVTATREIIRIMNALEQKPKVLINASAIGIYPTSEAETFIESSRVAGSGFLSHVVNVWEEEAIQADKAGIRTALARFGVILGEKDGALPRMAMPYKFGAGGKIGSGRQWMSWVHVKDVARAIRFAAENDSIEGPVNVTAPAPVRMNDLGKTLAKVLRRPHWLFVPEPVLKLALGEMSTVVLDGQKVLPDKLLKNEFQFQFPLVRGAIEDLYSSQK</sequence>
<feature type="domain" description="DUF1731" evidence="3">
    <location>
        <begin position="253"/>
        <end position="299"/>
    </location>
</feature>
<organism evidence="4 5">
    <name type="scientific">Domibacillus iocasae</name>
    <dbReference type="NCBI Taxonomy" id="1714016"/>
    <lineage>
        <taxon>Bacteria</taxon>
        <taxon>Bacillati</taxon>
        <taxon>Bacillota</taxon>
        <taxon>Bacilli</taxon>
        <taxon>Bacillales</taxon>
        <taxon>Bacillaceae</taxon>
        <taxon>Domibacillus</taxon>
    </lineage>
</organism>
<dbReference type="EMBL" id="MAMP01000020">
    <property type="protein sequence ID" value="OES45074.1"/>
    <property type="molecule type" value="Genomic_DNA"/>
</dbReference>
<dbReference type="SUPFAM" id="SSF51735">
    <property type="entry name" value="NAD(P)-binding Rossmann-fold domains"/>
    <property type="match status" value="1"/>
</dbReference>
<dbReference type="OrthoDB" id="9801773at2"/>
<reference evidence="4 5" key="1">
    <citation type="submission" date="2016-06" db="EMBL/GenBank/DDBJ databases">
        <title>Domibacillus iocasae genome sequencing.</title>
        <authorList>
            <person name="Verma A."/>
            <person name="Pal Y."/>
            <person name="Ojha A.K."/>
            <person name="Krishnamurthi S."/>
        </authorList>
    </citation>
    <scope>NUCLEOTIDE SEQUENCE [LARGE SCALE GENOMIC DNA]</scope>
    <source>
        <strain evidence="4 5">DSM 29979</strain>
    </source>
</reference>
<dbReference type="Gene3D" id="3.40.50.720">
    <property type="entry name" value="NAD(P)-binding Rossmann-like Domain"/>
    <property type="match status" value="1"/>
</dbReference>
<dbReference type="InterPro" id="IPR036291">
    <property type="entry name" value="NAD(P)-bd_dom_sf"/>
</dbReference>
<dbReference type="InterPro" id="IPR013549">
    <property type="entry name" value="DUF1731"/>
</dbReference>
<dbReference type="PANTHER" id="PTHR11092">
    <property type="entry name" value="SUGAR NUCLEOTIDE EPIMERASE RELATED"/>
    <property type="match status" value="1"/>
</dbReference>
<keyword evidence="5" id="KW-1185">Reference proteome</keyword>
<feature type="domain" description="NAD-dependent epimerase/dehydratase" evidence="2">
    <location>
        <begin position="4"/>
        <end position="220"/>
    </location>
</feature>
<evidence type="ECO:0000259" key="2">
    <source>
        <dbReference type="Pfam" id="PF01370"/>
    </source>
</evidence>
<gene>
    <name evidence="4" type="ORF">BA724_03430</name>
</gene>
<comment type="similarity">
    <text evidence="1">Belongs to the NAD(P)-dependent epimerase/dehydratase family. SDR39U1 subfamily.</text>
</comment>
<comment type="caution">
    <text evidence="4">The sequence shown here is derived from an EMBL/GenBank/DDBJ whole genome shotgun (WGS) entry which is preliminary data.</text>
</comment>
<dbReference type="PANTHER" id="PTHR11092:SF0">
    <property type="entry name" value="EPIMERASE FAMILY PROTEIN SDR39U1"/>
    <property type="match status" value="1"/>
</dbReference>
<dbReference type="Proteomes" id="UP000095658">
    <property type="component" value="Unassembled WGS sequence"/>
</dbReference>
<evidence type="ECO:0000313" key="4">
    <source>
        <dbReference type="EMBL" id="OES45074.1"/>
    </source>
</evidence>
<proteinExistence type="inferred from homology"/>
<dbReference type="NCBIfam" id="TIGR01777">
    <property type="entry name" value="yfcH"/>
    <property type="match status" value="1"/>
</dbReference>
<dbReference type="RefSeq" id="WP_069937956.1">
    <property type="nucleotide sequence ID" value="NZ_MAMP01000020.1"/>
</dbReference>
<dbReference type="InterPro" id="IPR001509">
    <property type="entry name" value="Epimerase_deHydtase"/>
</dbReference>
<dbReference type="AlphaFoldDB" id="A0A1E7DPT9"/>